<dbReference type="InterPro" id="IPR014284">
    <property type="entry name" value="RNA_pol_sigma-70_dom"/>
</dbReference>
<evidence type="ECO:0000256" key="5">
    <source>
        <dbReference type="ARBA" id="ARBA00023163"/>
    </source>
</evidence>
<dbReference type="PANTHER" id="PTHR43133:SF66">
    <property type="entry name" value="ECF RNA POLYMERASE SIGMA FACTOR SIGK"/>
    <property type="match status" value="1"/>
</dbReference>
<dbReference type="Proteomes" id="UP001569904">
    <property type="component" value="Unassembled WGS sequence"/>
</dbReference>
<dbReference type="CDD" id="cd06171">
    <property type="entry name" value="Sigma70_r4"/>
    <property type="match status" value="1"/>
</dbReference>
<dbReference type="RefSeq" id="WP_371939354.1">
    <property type="nucleotide sequence ID" value="NZ_JAXCEH010000002.1"/>
</dbReference>
<evidence type="ECO:0000256" key="4">
    <source>
        <dbReference type="ARBA" id="ARBA00023125"/>
    </source>
</evidence>
<dbReference type="InterPro" id="IPR007627">
    <property type="entry name" value="RNA_pol_sigma70_r2"/>
</dbReference>
<gene>
    <name evidence="10" type="primary">sigK</name>
    <name evidence="10" type="ORF">SM436_04910</name>
</gene>
<evidence type="ECO:0000256" key="6">
    <source>
        <dbReference type="RuleBase" id="RU000716"/>
    </source>
</evidence>
<dbReference type="PANTHER" id="PTHR43133">
    <property type="entry name" value="RNA POLYMERASE ECF-TYPE SIGMA FACTO"/>
    <property type="match status" value="1"/>
</dbReference>
<dbReference type="InterPro" id="IPR036388">
    <property type="entry name" value="WH-like_DNA-bd_sf"/>
</dbReference>
<accession>A0ABV4QR77</accession>
<feature type="compositionally biased region" description="Basic and acidic residues" evidence="7">
    <location>
        <begin position="98"/>
        <end position="112"/>
    </location>
</feature>
<dbReference type="Pfam" id="PF04542">
    <property type="entry name" value="Sigma70_r2"/>
    <property type="match status" value="1"/>
</dbReference>
<evidence type="ECO:0000313" key="10">
    <source>
        <dbReference type="EMBL" id="MFA1553029.1"/>
    </source>
</evidence>
<evidence type="ECO:0000256" key="3">
    <source>
        <dbReference type="ARBA" id="ARBA00023082"/>
    </source>
</evidence>
<dbReference type="Gene3D" id="1.10.10.10">
    <property type="entry name" value="Winged helix-like DNA-binding domain superfamily/Winged helix DNA-binding domain"/>
    <property type="match status" value="1"/>
</dbReference>
<dbReference type="NCBIfam" id="NF007228">
    <property type="entry name" value="PRK09646.1"/>
    <property type="match status" value="1"/>
</dbReference>
<dbReference type="Gene3D" id="1.10.1740.10">
    <property type="match status" value="1"/>
</dbReference>
<reference evidence="10 11" key="1">
    <citation type="submission" date="2023-11" db="EMBL/GenBank/DDBJ databases">
        <title>Actinomadura monticuli sp. nov., isolated from volcanic ash.</title>
        <authorList>
            <person name="Lee S.D."/>
            <person name="Yang H."/>
            <person name="Kim I.S."/>
        </authorList>
    </citation>
    <scope>NUCLEOTIDE SEQUENCE [LARGE SCALE GENOMIC DNA]</scope>
    <source>
        <strain evidence="10 11">DSM 45346</strain>
    </source>
</reference>
<organism evidence="10 11">
    <name type="scientific">Actinomadura chokoriensis</name>
    <dbReference type="NCBI Taxonomy" id="454156"/>
    <lineage>
        <taxon>Bacteria</taxon>
        <taxon>Bacillati</taxon>
        <taxon>Actinomycetota</taxon>
        <taxon>Actinomycetes</taxon>
        <taxon>Streptosporangiales</taxon>
        <taxon>Thermomonosporaceae</taxon>
        <taxon>Actinomadura</taxon>
    </lineage>
</organism>
<feature type="domain" description="RNA polymerase sigma-70 region 2" evidence="8">
    <location>
        <begin position="38"/>
        <end position="103"/>
    </location>
</feature>
<evidence type="ECO:0000256" key="1">
    <source>
        <dbReference type="ARBA" id="ARBA00010641"/>
    </source>
</evidence>
<evidence type="ECO:0000256" key="2">
    <source>
        <dbReference type="ARBA" id="ARBA00023015"/>
    </source>
</evidence>
<keyword evidence="5 6" id="KW-0804">Transcription</keyword>
<name>A0ABV4QR77_9ACTN</name>
<keyword evidence="4 6" id="KW-0238">DNA-binding</keyword>
<comment type="caution">
    <text evidence="10">The sequence shown here is derived from an EMBL/GenBank/DDBJ whole genome shotgun (WGS) entry which is preliminary data.</text>
</comment>
<dbReference type="EMBL" id="JAXCEH010000002">
    <property type="protein sequence ID" value="MFA1553029.1"/>
    <property type="molecule type" value="Genomic_DNA"/>
</dbReference>
<evidence type="ECO:0000259" key="8">
    <source>
        <dbReference type="Pfam" id="PF04542"/>
    </source>
</evidence>
<dbReference type="SUPFAM" id="SSF88659">
    <property type="entry name" value="Sigma3 and sigma4 domains of RNA polymerase sigma factors"/>
    <property type="match status" value="1"/>
</dbReference>
<proteinExistence type="inferred from homology"/>
<dbReference type="NCBIfam" id="TIGR02937">
    <property type="entry name" value="sigma70-ECF"/>
    <property type="match status" value="1"/>
</dbReference>
<dbReference type="PROSITE" id="PS01063">
    <property type="entry name" value="SIGMA70_ECF"/>
    <property type="match status" value="1"/>
</dbReference>
<dbReference type="InterPro" id="IPR013324">
    <property type="entry name" value="RNA_pol_sigma_r3/r4-like"/>
</dbReference>
<evidence type="ECO:0000256" key="7">
    <source>
        <dbReference type="SAM" id="MobiDB-lite"/>
    </source>
</evidence>
<evidence type="ECO:0000313" key="11">
    <source>
        <dbReference type="Proteomes" id="UP001569904"/>
    </source>
</evidence>
<comment type="similarity">
    <text evidence="1 6">Belongs to the sigma-70 factor family. ECF subfamily.</text>
</comment>
<feature type="domain" description="RNA polymerase sigma factor 70 region 4 type 2" evidence="9">
    <location>
        <begin position="139"/>
        <end position="187"/>
    </location>
</feature>
<sequence length="199" mass="21924">MPAEAGPPGRGAVSAPDADLLLGRTARGDERAFELLYDVVAAPVHGLARRVVRDPAMAEEVTQEVMIEVWRSAARYDPDRGGAMAWIMTIAHRRAVDRVRREQSAGEREARAAEPGASAHGPAAADPVAERVEARLEHERVRRCLRTLTQLQRESVTLAYYGGHTYREVATLVGAPPNTVRTRMRDGIIRLRDCLGVER</sequence>
<dbReference type="InterPro" id="IPR013249">
    <property type="entry name" value="RNA_pol_sigma70_r4_t2"/>
</dbReference>
<dbReference type="InterPro" id="IPR000838">
    <property type="entry name" value="RNA_pol_sigma70_ECF_CS"/>
</dbReference>
<protein>
    <recommendedName>
        <fullName evidence="6">RNA polymerase sigma factor</fullName>
    </recommendedName>
</protein>
<keyword evidence="3 6" id="KW-0731">Sigma factor</keyword>
<dbReference type="InterPro" id="IPR013325">
    <property type="entry name" value="RNA_pol_sigma_r2"/>
</dbReference>
<dbReference type="SUPFAM" id="SSF88946">
    <property type="entry name" value="Sigma2 domain of RNA polymerase sigma factors"/>
    <property type="match status" value="1"/>
</dbReference>
<feature type="region of interest" description="Disordered" evidence="7">
    <location>
        <begin position="98"/>
        <end position="125"/>
    </location>
</feature>
<evidence type="ECO:0000259" key="9">
    <source>
        <dbReference type="Pfam" id="PF08281"/>
    </source>
</evidence>
<keyword evidence="11" id="KW-1185">Reference proteome</keyword>
<dbReference type="Pfam" id="PF08281">
    <property type="entry name" value="Sigma70_r4_2"/>
    <property type="match status" value="1"/>
</dbReference>
<keyword evidence="2 6" id="KW-0805">Transcription regulation</keyword>
<dbReference type="InterPro" id="IPR039425">
    <property type="entry name" value="RNA_pol_sigma-70-like"/>
</dbReference>